<accession>A0AAV5R901</accession>
<evidence type="ECO:0008006" key="3">
    <source>
        <dbReference type="Google" id="ProtNLM"/>
    </source>
</evidence>
<organism evidence="1 2">
    <name type="scientific">Pichia kluyveri</name>
    <name type="common">Yeast</name>
    <dbReference type="NCBI Taxonomy" id="36015"/>
    <lineage>
        <taxon>Eukaryota</taxon>
        <taxon>Fungi</taxon>
        <taxon>Dikarya</taxon>
        <taxon>Ascomycota</taxon>
        <taxon>Saccharomycotina</taxon>
        <taxon>Pichiomycetes</taxon>
        <taxon>Pichiales</taxon>
        <taxon>Pichiaceae</taxon>
        <taxon>Pichia</taxon>
    </lineage>
</organism>
<name>A0AAV5R901_PICKL</name>
<evidence type="ECO:0000313" key="1">
    <source>
        <dbReference type="EMBL" id="GMM47104.1"/>
    </source>
</evidence>
<keyword evidence="2" id="KW-1185">Reference proteome</keyword>
<gene>
    <name evidence="1" type="ORF">DAPK24_036790</name>
</gene>
<reference evidence="1 2" key="1">
    <citation type="journal article" date="2023" name="Elife">
        <title>Identification of key yeast species and microbe-microbe interactions impacting larval growth of Drosophila in the wild.</title>
        <authorList>
            <person name="Mure A."/>
            <person name="Sugiura Y."/>
            <person name="Maeda R."/>
            <person name="Honda K."/>
            <person name="Sakurai N."/>
            <person name="Takahashi Y."/>
            <person name="Watada M."/>
            <person name="Katoh T."/>
            <person name="Gotoh A."/>
            <person name="Gotoh Y."/>
            <person name="Taniguchi I."/>
            <person name="Nakamura K."/>
            <person name="Hayashi T."/>
            <person name="Katayama T."/>
            <person name="Uemura T."/>
            <person name="Hattori Y."/>
        </authorList>
    </citation>
    <scope>NUCLEOTIDE SEQUENCE [LARGE SCALE GENOMIC DNA]</scope>
    <source>
        <strain evidence="1 2">PK-24</strain>
    </source>
</reference>
<dbReference type="EMBL" id="BTGB01000005">
    <property type="protein sequence ID" value="GMM47104.1"/>
    <property type="molecule type" value="Genomic_DNA"/>
</dbReference>
<protein>
    <recommendedName>
        <fullName evidence="3">RRM domain-containing protein</fullName>
    </recommendedName>
</protein>
<dbReference type="AlphaFoldDB" id="A0AAV5R901"/>
<proteinExistence type="predicted"/>
<comment type="caution">
    <text evidence="1">The sequence shown here is derived from an EMBL/GenBank/DDBJ whole genome shotgun (WGS) entry which is preliminary data.</text>
</comment>
<dbReference type="Proteomes" id="UP001378960">
    <property type="component" value="Unassembled WGS sequence"/>
</dbReference>
<sequence>MSSLSFKEIQRAMLRKLVNVPKSGDLSLPHMNSDTADMFDFHFDTSNSNNTDKITSNSNNTDKITSNIHQYSSVKSTIPILQVYNANKWLNKKELQRISPHIEFKNVYNGRYSFNLVHNSQYFIEFHSLDDTNSYLNNYPSEDIRTLNGLALSPDICNDTFVNSLRFLLFPMLPEISDIPNLIKYCQNSYLSEQSGHKTCTKEKAKINSSLESLFHKMKTRTFSNAKVHSHYSKLIDKLQKNNIDFTQFDRSSCVIVRNVPFQISRHGFKQFLWDLEWFTPNESFENTRCVYIEKETSFRTWVLIFKDSQNALECVSRMNGMHLFYQEFLPIVEAEIL</sequence>
<evidence type="ECO:0000313" key="2">
    <source>
        <dbReference type="Proteomes" id="UP001378960"/>
    </source>
</evidence>